<protein>
    <submittedName>
        <fullName evidence="1">Uncharacterized protein</fullName>
    </submittedName>
</protein>
<proteinExistence type="predicted"/>
<keyword evidence="2" id="KW-1185">Reference proteome</keyword>
<organism evidence="1 2">
    <name type="scientific">Tigriopus californicus</name>
    <name type="common">Marine copepod</name>
    <dbReference type="NCBI Taxonomy" id="6832"/>
    <lineage>
        <taxon>Eukaryota</taxon>
        <taxon>Metazoa</taxon>
        <taxon>Ecdysozoa</taxon>
        <taxon>Arthropoda</taxon>
        <taxon>Crustacea</taxon>
        <taxon>Multicrustacea</taxon>
        <taxon>Hexanauplia</taxon>
        <taxon>Copepoda</taxon>
        <taxon>Harpacticoida</taxon>
        <taxon>Harpacticidae</taxon>
        <taxon>Tigriopus</taxon>
    </lineage>
</organism>
<dbReference type="Gene3D" id="3.30.420.10">
    <property type="entry name" value="Ribonuclease H-like superfamily/Ribonuclease H"/>
    <property type="match status" value="1"/>
</dbReference>
<dbReference type="GO" id="GO:0003676">
    <property type="term" value="F:nucleic acid binding"/>
    <property type="evidence" value="ECO:0007669"/>
    <property type="project" value="InterPro"/>
</dbReference>
<dbReference type="AlphaFoldDB" id="A0A553PAJ7"/>
<dbReference type="Proteomes" id="UP000318571">
    <property type="component" value="Chromosome 2"/>
</dbReference>
<dbReference type="InterPro" id="IPR036397">
    <property type="entry name" value="RNaseH_sf"/>
</dbReference>
<reference evidence="1 2" key="1">
    <citation type="journal article" date="2018" name="Nat. Ecol. Evol.">
        <title>Genomic signatures of mitonuclear coevolution across populations of Tigriopus californicus.</title>
        <authorList>
            <person name="Barreto F.S."/>
            <person name="Watson E.T."/>
            <person name="Lima T.G."/>
            <person name="Willett C.S."/>
            <person name="Edmands S."/>
            <person name="Li W."/>
            <person name="Burton R.S."/>
        </authorList>
    </citation>
    <scope>NUCLEOTIDE SEQUENCE [LARGE SCALE GENOMIC DNA]</scope>
    <source>
        <strain evidence="1 2">San Diego</strain>
    </source>
</reference>
<name>A0A553PAJ7_TIGCA</name>
<evidence type="ECO:0000313" key="1">
    <source>
        <dbReference type="EMBL" id="TRY74709.1"/>
    </source>
</evidence>
<gene>
    <name evidence="1" type="ORF">TCAL_15636</name>
</gene>
<evidence type="ECO:0000313" key="2">
    <source>
        <dbReference type="Proteomes" id="UP000318571"/>
    </source>
</evidence>
<sequence>MESVSVDLFDLKGRTFIVMVDWHSGYLFLKPLTSSTTEAVWRVLYGWFCLPHGSMGTHKCMLSLVVECVPIYHKPPPHSTSNALNLTPLAPPTATRWSSVPVAALSNPFRLDNGSMSKIQPRNRGATALVL</sequence>
<accession>A0A553PAJ7</accession>
<comment type="caution">
    <text evidence="1">The sequence shown here is derived from an EMBL/GenBank/DDBJ whole genome shotgun (WGS) entry which is preliminary data.</text>
</comment>
<dbReference type="EMBL" id="VCGU01000005">
    <property type="protein sequence ID" value="TRY74709.1"/>
    <property type="molecule type" value="Genomic_DNA"/>
</dbReference>